<evidence type="ECO:0000256" key="9">
    <source>
        <dbReference type="ARBA" id="ARBA00048679"/>
    </source>
</evidence>
<dbReference type="eggNOG" id="KOG0201">
    <property type="taxonomic scope" value="Eukaryota"/>
</dbReference>
<feature type="compositionally biased region" description="Basic and acidic residues" evidence="11">
    <location>
        <begin position="417"/>
        <end position="426"/>
    </location>
</feature>
<evidence type="ECO:0000256" key="5">
    <source>
        <dbReference type="ARBA" id="ARBA00022741"/>
    </source>
</evidence>
<dbReference type="GO" id="GO:0005524">
    <property type="term" value="F:ATP binding"/>
    <property type="evidence" value="ECO:0007669"/>
    <property type="project" value="UniProtKB-UniRule"/>
</dbReference>
<dbReference type="PROSITE" id="PS00108">
    <property type="entry name" value="PROTEIN_KINASE_ST"/>
    <property type="match status" value="1"/>
</dbReference>
<keyword evidence="14" id="KW-1185">Reference proteome</keyword>
<keyword evidence="4" id="KW-0808">Transferase</keyword>
<protein>
    <recommendedName>
        <fullName evidence="2">non-specific serine/threonine protein kinase</fullName>
        <ecNumber evidence="2">2.7.11.1</ecNumber>
    </recommendedName>
</protein>
<dbReference type="GeneID" id="19238985"/>
<feature type="compositionally biased region" description="Low complexity" evidence="11">
    <location>
        <begin position="563"/>
        <end position="577"/>
    </location>
</feature>
<proteinExistence type="inferred from homology"/>
<feature type="compositionally biased region" description="Polar residues" evidence="11">
    <location>
        <begin position="98"/>
        <end position="108"/>
    </location>
</feature>
<feature type="compositionally biased region" description="Polar residues" evidence="11">
    <location>
        <begin position="177"/>
        <end position="186"/>
    </location>
</feature>
<dbReference type="SMART" id="SM00220">
    <property type="entry name" value="S_TKc"/>
    <property type="match status" value="1"/>
</dbReference>
<evidence type="ECO:0000256" key="2">
    <source>
        <dbReference type="ARBA" id="ARBA00012513"/>
    </source>
</evidence>
<evidence type="ECO:0000313" key="13">
    <source>
        <dbReference type="EMBL" id="ERF74512.1"/>
    </source>
</evidence>
<dbReference type="InterPro" id="IPR000719">
    <property type="entry name" value="Prot_kinase_dom"/>
</dbReference>
<dbReference type="Pfam" id="PF00069">
    <property type="entry name" value="Pkinase"/>
    <property type="match status" value="1"/>
</dbReference>
<dbReference type="EMBL" id="KE720876">
    <property type="protein sequence ID" value="ERF74512.1"/>
    <property type="molecule type" value="Genomic_DNA"/>
</dbReference>
<gene>
    <name evidence="13" type="ORF">EPUS_03950</name>
</gene>
<comment type="catalytic activity">
    <reaction evidence="9">
        <text>L-seryl-[protein] + ATP = O-phospho-L-seryl-[protein] + ADP + H(+)</text>
        <dbReference type="Rhea" id="RHEA:17989"/>
        <dbReference type="Rhea" id="RHEA-COMP:9863"/>
        <dbReference type="Rhea" id="RHEA-COMP:11604"/>
        <dbReference type="ChEBI" id="CHEBI:15378"/>
        <dbReference type="ChEBI" id="CHEBI:29999"/>
        <dbReference type="ChEBI" id="CHEBI:30616"/>
        <dbReference type="ChEBI" id="CHEBI:83421"/>
        <dbReference type="ChEBI" id="CHEBI:456216"/>
        <dbReference type="EC" id="2.7.11.1"/>
    </reaction>
</comment>
<evidence type="ECO:0000259" key="12">
    <source>
        <dbReference type="PROSITE" id="PS50011"/>
    </source>
</evidence>
<dbReference type="HOGENOM" id="CLU_281870_0_0_1"/>
<feature type="compositionally biased region" description="Basic and acidic residues" evidence="11">
    <location>
        <begin position="167"/>
        <end position="176"/>
    </location>
</feature>
<keyword evidence="5 10" id="KW-0547">Nucleotide-binding</keyword>
<evidence type="ECO:0000256" key="7">
    <source>
        <dbReference type="ARBA" id="ARBA00022840"/>
    </source>
</evidence>
<dbReference type="InterPro" id="IPR011009">
    <property type="entry name" value="Kinase-like_dom_sf"/>
</dbReference>
<dbReference type="SUPFAM" id="SSF56112">
    <property type="entry name" value="Protein kinase-like (PK-like)"/>
    <property type="match status" value="1"/>
</dbReference>
<evidence type="ECO:0000313" key="14">
    <source>
        <dbReference type="Proteomes" id="UP000019373"/>
    </source>
</evidence>
<feature type="region of interest" description="Disordered" evidence="11">
    <location>
        <begin position="218"/>
        <end position="611"/>
    </location>
</feature>
<keyword evidence="3" id="KW-0723">Serine/threonine-protein kinase</keyword>
<organism evidence="13 14">
    <name type="scientific">Endocarpon pusillum (strain Z07020 / HMAS-L-300199)</name>
    <name type="common">Lichen-forming fungus</name>
    <dbReference type="NCBI Taxonomy" id="1263415"/>
    <lineage>
        <taxon>Eukaryota</taxon>
        <taxon>Fungi</taxon>
        <taxon>Dikarya</taxon>
        <taxon>Ascomycota</taxon>
        <taxon>Pezizomycotina</taxon>
        <taxon>Eurotiomycetes</taxon>
        <taxon>Chaetothyriomycetidae</taxon>
        <taxon>Verrucariales</taxon>
        <taxon>Verrucariaceae</taxon>
        <taxon>Endocarpon</taxon>
    </lineage>
</organism>
<evidence type="ECO:0000256" key="8">
    <source>
        <dbReference type="ARBA" id="ARBA00047899"/>
    </source>
</evidence>
<dbReference type="InterPro" id="IPR050629">
    <property type="entry name" value="STE20/SPS1-PAK"/>
</dbReference>
<evidence type="ECO:0000256" key="11">
    <source>
        <dbReference type="SAM" id="MobiDB-lite"/>
    </source>
</evidence>
<feature type="compositionally biased region" description="Basic and acidic residues" evidence="11">
    <location>
        <begin position="56"/>
        <end position="65"/>
    </location>
</feature>
<feature type="compositionally biased region" description="Polar residues" evidence="11">
    <location>
        <begin position="1"/>
        <end position="15"/>
    </location>
</feature>
<dbReference type="Gene3D" id="1.10.510.10">
    <property type="entry name" value="Transferase(Phosphotransferase) domain 1"/>
    <property type="match status" value="1"/>
</dbReference>
<feature type="region of interest" description="Disordered" evidence="11">
    <location>
        <begin position="940"/>
        <end position="967"/>
    </location>
</feature>
<feature type="region of interest" description="Disordered" evidence="11">
    <location>
        <begin position="1"/>
        <end position="201"/>
    </location>
</feature>
<feature type="binding site" evidence="10">
    <location>
        <position position="683"/>
    </location>
    <ligand>
        <name>ATP</name>
        <dbReference type="ChEBI" id="CHEBI:30616"/>
    </ligand>
</feature>
<feature type="compositionally biased region" description="Pro residues" evidence="11">
    <location>
        <begin position="239"/>
        <end position="249"/>
    </location>
</feature>
<reference evidence="14" key="1">
    <citation type="journal article" date="2014" name="BMC Genomics">
        <title>Genome characteristics reveal the impact of lichenization on lichen-forming fungus Endocarpon pusillum Hedwig (Verrucariales, Ascomycota).</title>
        <authorList>
            <person name="Wang Y.-Y."/>
            <person name="Liu B."/>
            <person name="Zhang X.-Y."/>
            <person name="Zhou Q.-M."/>
            <person name="Zhang T."/>
            <person name="Li H."/>
            <person name="Yu Y.-F."/>
            <person name="Zhang X.-L."/>
            <person name="Hao X.-Y."/>
            <person name="Wang M."/>
            <person name="Wang L."/>
            <person name="Wei J.-C."/>
        </authorList>
    </citation>
    <scope>NUCLEOTIDE SEQUENCE [LARGE SCALE GENOMIC DNA]</scope>
    <source>
        <strain evidence="14">Z07020 / HMAS-L-300199</strain>
    </source>
</reference>
<feature type="compositionally biased region" description="Pro residues" evidence="11">
    <location>
        <begin position="435"/>
        <end position="444"/>
    </location>
</feature>
<accession>U1GAG8</accession>
<evidence type="ECO:0000256" key="1">
    <source>
        <dbReference type="ARBA" id="ARBA00008874"/>
    </source>
</evidence>
<name>U1GAG8_ENDPU</name>
<comment type="catalytic activity">
    <reaction evidence="8">
        <text>L-threonyl-[protein] + ATP = O-phospho-L-threonyl-[protein] + ADP + H(+)</text>
        <dbReference type="Rhea" id="RHEA:46608"/>
        <dbReference type="Rhea" id="RHEA-COMP:11060"/>
        <dbReference type="Rhea" id="RHEA-COMP:11605"/>
        <dbReference type="ChEBI" id="CHEBI:15378"/>
        <dbReference type="ChEBI" id="CHEBI:30013"/>
        <dbReference type="ChEBI" id="CHEBI:30616"/>
        <dbReference type="ChEBI" id="CHEBI:61977"/>
        <dbReference type="ChEBI" id="CHEBI:456216"/>
        <dbReference type="EC" id="2.7.11.1"/>
    </reaction>
</comment>
<comment type="similarity">
    <text evidence="1">Belongs to the protein kinase superfamily. STE Ser/Thr protein kinase family. STE20 subfamily.</text>
</comment>
<dbReference type="PANTHER" id="PTHR48012:SF10">
    <property type="entry name" value="FI20177P1"/>
    <property type="match status" value="1"/>
</dbReference>
<evidence type="ECO:0000256" key="3">
    <source>
        <dbReference type="ARBA" id="ARBA00022527"/>
    </source>
</evidence>
<feature type="compositionally biased region" description="Polar residues" evidence="11">
    <location>
        <begin position="395"/>
        <end position="410"/>
    </location>
</feature>
<dbReference type="PANTHER" id="PTHR48012">
    <property type="entry name" value="STERILE20-LIKE KINASE, ISOFORM B-RELATED"/>
    <property type="match status" value="1"/>
</dbReference>
<keyword evidence="6" id="KW-0418">Kinase</keyword>
<keyword evidence="7 10" id="KW-0067">ATP-binding</keyword>
<sequence length="1110" mass="120617">MEPTKHQNVAGSSRSEPPAPIFTSTAASSKPESRDDQHYYPPSNREVPSSEAPSGEAERDHHRSITEFVASGTVAPTHFGTRRRRLLHPASHPALAPSSDNFPLSSSHLAREETPVSFAVHRPGPRRTPIERRVRRQGLEQPHQLELPRSSFESHRSAGRFAADVGSHPEERRSQDQVRNLNQEQSVPDLVRSASPGSRVGARSLSVGLTLPTELELLVASENSQPPPPIPPRAASRPNPYPSSTPAVPPRSLVRRRAVSYRSNPPGIASASRQGAHRVITTPVRPLESLPESPQRHHSRPSGSDNSFRKENSSSSPLARQVTPARKPQNPVTPEARSLGTAGTGSSGTTSFSSTNNEAGYLLQGQGPSRAEHSAAESFGAVGDFSAGPHVRGISGSTASPDCGTPSSSPLADFDFGFEREEDERVSGQGRSGRVPPPNTPAPAHPNFANFKFSFASLESAPQEAPEETRSSEPAPAHPNFANFKFSFASLESGPQEASEETGSTKPSLPELPPAGIGRGPRGLASAIAEKCRKFEVESPPARAKQTSTQSQVRAVSDDAGPRLRLSPSSRISSGLPKTGTEESALSEIAKGQRPEQRSPMPNRSDSSEDMDFLHPESAAAMTEHRREAVRMAKSQEAAVVEKCKRSGAAAPPYTFDELIGKGSFGRVYKGRQTSSNKVVAIKVIDVDDTDFRAFGDAKDEQINDFNKEIRILRQAQESGAPNLNQMIEALPVHSQLWLVCEHCPGGSVKTLMRATNDKLGEKYITVVARELSKALKGLHDAGIMHRDIKAANVLIHEEGSLQLCDFGVATVLDKKTDKRRTFIGTLHWMPPELWDKDPEYSDEVTTRPSFSDVLAHEYLANTEETHPTRILSELVKVYYSWLYGGGQRASLFMPGGAAAASAPESLTTSDEEWNFSATDNFKKRMSSVLNIPDFSDLSEMQSMEGDSTPKAPRAAATGELSSEEQANFEERVRRGADLSNIFDPNKPNYEYVTKKDFVPIQQRRVSDLPLRAMSEERPYSIANQVIDLGEYDSSNYASVSQTKDEKIKLADAATIKANRGNSKLYLDVPTSETSTTKPTMSANKGLSAANISADALLKEGKGAYFVKEY</sequence>
<dbReference type="OrthoDB" id="248923at2759"/>
<dbReference type="PROSITE" id="PS00107">
    <property type="entry name" value="PROTEIN_KINASE_ATP"/>
    <property type="match status" value="1"/>
</dbReference>
<dbReference type="InterPro" id="IPR008271">
    <property type="entry name" value="Ser/Thr_kinase_AS"/>
</dbReference>
<evidence type="ECO:0000256" key="4">
    <source>
        <dbReference type="ARBA" id="ARBA00022679"/>
    </source>
</evidence>
<dbReference type="Proteomes" id="UP000019373">
    <property type="component" value="Unassembled WGS sequence"/>
</dbReference>
<dbReference type="AlphaFoldDB" id="U1GAG8"/>
<dbReference type="GO" id="GO:0005737">
    <property type="term" value="C:cytoplasm"/>
    <property type="evidence" value="ECO:0007669"/>
    <property type="project" value="TreeGrafter"/>
</dbReference>
<dbReference type="EC" id="2.7.11.1" evidence="2"/>
<feature type="compositionally biased region" description="Polar residues" evidence="11">
    <location>
        <begin position="545"/>
        <end position="554"/>
    </location>
</feature>
<evidence type="ECO:0000256" key="10">
    <source>
        <dbReference type="PROSITE-ProRule" id="PRU10141"/>
    </source>
</evidence>
<dbReference type="GO" id="GO:0004674">
    <property type="term" value="F:protein serine/threonine kinase activity"/>
    <property type="evidence" value="ECO:0007669"/>
    <property type="project" value="UniProtKB-KW"/>
</dbReference>
<feature type="domain" description="Protein kinase" evidence="12">
    <location>
        <begin position="654"/>
        <end position="952"/>
    </location>
</feature>
<evidence type="ECO:0000256" key="6">
    <source>
        <dbReference type="ARBA" id="ARBA00022777"/>
    </source>
</evidence>
<dbReference type="PROSITE" id="PS50011">
    <property type="entry name" value="PROTEIN_KINASE_DOM"/>
    <property type="match status" value="1"/>
</dbReference>
<dbReference type="InterPro" id="IPR017441">
    <property type="entry name" value="Protein_kinase_ATP_BS"/>
</dbReference>
<dbReference type="RefSeq" id="XP_007799896.1">
    <property type="nucleotide sequence ID" value="XM_007801705.1"/>
</dbReference>